<proteinExistence type="predicted"/>
<keyword evidence="3" id="KW-1185">Reference proteome</keyword>
<comment type="caution">
    <text evidence="2">The sequence shown here is derived from an EMBL/GenBank/DDBJ whole genome shotgun (WGS) entry which is preliminary data.</text>
</comment>
<dbReference type="PANTHER" id="PTHR37540:SF5">
    <property type="entry name" value="TRANSCRIPTION FACTOR DOMAIN-CONTAINING PROTEIN"/>
    <property type="match status" value="1"/>
</dbReference>
<organism evidence="2 3">
    <name type="scientific">Penicillium alfredii</name>
    <dbReference type="NCBI Taxonomy" id="1506179"/>
    <lineage>
        <taxon>Eukaryota</taxon>
        <taxon>Fungi</taxon>
        <taxon>Dikarya</taxon>
        <taxon>Ascomycota</taxon>
        <taxon>Pezizomycotina</taxon>
        <taxon>Eurotiomycetes</taxon>
        <taxon>Eurotiomycetidae</taxon>
        <taxon>Eurotiales</taxon>
        <taxon>Aspergillaceae</taxon>
        <taxon>Penicillium</taxon>
    </lineage>
</organism>
<feature type="region of interest" description="Disordered" evidence="1">
    <location>
        <begin position="1"/>
        <end position="21"/>
    </location>
</feature>
<evidence type="ECO:0000313" key="3">
    <source>
        <dbReference type="Proteomes" id="UP001141434"/>
    </source>
</evidence>
<dbReference type="GeneID" id="81394933"/>
<feature type="compositionally biased region" description="Low complexity" evidence="1">
    <location>
        <begin position="49"/>
        <end position="64"/>
    </location>
</feature>
<protein>
    <submittedName>
        <fullName evidence="2">Uncharacterized protein</fullName>
    </submittedName>
</protein>
<evidence type="ECO:0000256" key="1">
    <source>
        <dbReference type="SAM" id="MobiDB-lite"/>
    </source>
</evidence>
<dbReference type="EMBL" id="JAPMSZ010000007">
    <property type="protein sequence ID" value="KAJ5095827.1"/>
    <property type="molecule type" value="Genomic_DNA"/>
</dbReference>
<evidence type="ECO:0000313" key="2">
    <source>
        <dbReference type="EMBL" id="KAJ5095827.1"/>
    </source>
</evidence>
<feature type="compositionally biased region" description="Polar residues" evidence="1">
    <location>
        <begin position="155"/>
        <end position="165"/>
    </location>
</feature>
<name>A0A9W9F9C7_9EURO</name>
<dbReference type="AlphaFoldDB" id="A0A9W9F9C7"/>
<gene>
    <name evidence="2" type="ORF">NUU61_005183</name>
</gene>
<reference evidence="2" key="2">
    <citation type="journal article" date="2023" name="IMA Fungus">
        <title>Comparative genomic study of the Penicillium genus elucidates a diverse pangenome and 15 lateral gene transfer events.</title>
        <authorList>
            <person name="Petersen C."/>
            <person name="Sorensen T."/>
            <person name="Nielsen M.R."/>
            <person name="Sondergaard T.E."/>
            <person name="Sorensen J.L."/>
            <person name="Fitzpatrick D.A."/>
            <person name="Frisvad J.C."/>
            <person name="Nielsen K.L."/>
        </authorList>
    </citation>
    <scope>NUCLEOTIDE SEQUENCE</scope>
    <source>
        <strain evidence="2">IBT 34128</strain>
    </source>
</reference>
<dbReference type="PANTHER" id="PTHR37540">
    <property type="entry name" value="TRANSCRIPTION FACTOR (ACR-2), PUTATIVE-RELATED-RELATED"/>
    <property type="match status" value="1"/>
</dbReference>
<dbReference type="OrthoDB" id="4158087at2759"/>
<feature type="compositionally biased region" description="Basic residues" evidence="1">
    <location>
        <begin position="120"/>
        <end position="133"/>
    </location>
</feature>
<dbReference type="RefSeq" id="XP_056511378.1">
    <property type="nucleotide sequence ID" value="XM_056655765.1"/>
</dbReference>
<dbReference type="Proteomes" id="UP001141434">
    <property type="component" value="Unassembled WGS sequence"/>
</dbReference>
<feature type="compositionally biased region" description="Basic and acidic residues" evidence="1">
    <location>
        <begin position="94"/>
        <end position="119"/>
    </location>
</feature>
<reference evidence="2" key="1">
    <citation type="submission" date="2022-11" db="EMBL/GenBank/DDBJ databases">
        <authorList>
            <person name="Petersen C."/>
        </authorList>
    </citation>
    <scope>NUCLEOTIDE SEQUENCE</scope>
    <source>
        <strain evidence="2">IBT 34128</strain>
    </source>
</reference>
<sequence length="605" mass="67352">MDAKDRLPSNEQTLPVLSRSAWPVTDPILQGHYAVPAQASEVLTKAEITSGTTPQPSQPSQPTSAGRNAPSKVRKPRKTNNASAGKSTLFWVHSDQKSAAEGTKEETLKRIRSHVMSEHNRKKRRDNTKRYKHQTWQQPDSQPPVKTAGSALPPATSSSSHQSPAIENVPIKQEFVSTSAVDYPVAPGPTWGGSDFYGTVAYPAKSSPSAWSYVGQGAGDPFNTGHTQLTERMMRHLHSFLWDLTQQAHPLQTRYNPKLQAHWSSLVQRDPAILHAAICMVTSNAAMRAGELPVTDPTKQRSVLVLDTFHHRGRLFGWSTNIASGNPDYLKIHLAGLRQMIALRNSFADVPSDVRFQISWTDIRVACMAHAKPIFPFVRDVRPAGLSLLPPNDDVALLATRMFPFIKIPGIFGAAMSQLIYDLLELTWYAEWIKGNTGHQQFNEDTEEYFNTEVLYVEYSLHMDRYTATGQVKGDASIEGCCRLACLLFHNSAIWNFYPQIAPLLPKPILALRAALEMTIPSGLFALCRDLLIWLLFVGAACSAALPQERAFFVAELAAAARLQGVGSWQETRTILMGFFYVDRVHLPMIRQIWKEVQLQLDPPV</sequence>
<accession>A0A9W9F9C7</accession>
<feature type="region of interest" description="Disordered" evidence="1">
    <location>
        <begin position="44"/>
        <end position="167"/>
    </location>
</feature>